<dbReference type="RefSeq" id="XP_070888017.1">
    <property type="nucleotide sequence ID" value="XM_071028671.1"/>
</dbReference>
<accession>A0ABR4M080</accession>
<evidence type="ECO:0000313" key="1">
    <source>
        <dbReference type="EMBL" id="KAL2869038.1"/>
    </source>
</evidence>
<proteinExistence type="predicted"/>
<keyword evidence="2" id="KW-1185">Reference proteome</keyword>
<sequence>MAPQIILGHSFFSQEDVQLASLIPNIQDIELDALESVLPLQPDSFTVKDVDNFAGFFEDNAGTTFQALLAQIASWASKRTKQANLSLTAHRGRIYTLRKPTLWFRQLCEQAQVRTWLQEQIEDGNYCVYFVVGLHTLFDAATSAGLAHESEHRGGVAVPVSNVPLEGMGEIALSASHERSRNGFRSCIVPGEQIFALRLKKVILRTWRTQDVTNVRLSQHSHWIMASDNRGSGWEAAELLEAFLEEDPDKVSGPEEDLGADLELASDQYDFAILNS</sequence>
<reference evidence="1 2" key="1">
    <citation type="submission" date="2024-07" db="EMBL/GenBank/DDBJ databases">
        <title>Section-level genome sequencing and comparative genomics of Aspergillus sections Usti and Cavernicolus.</title>
        <authorList>
            <consortium name="Lawrence Berkeley National Laboratory"/>
            <person name="Nybo J.L."/>
            <person name="Vesth T.C."/>
            <person name="Theobald S."/>
            <person name="Frisvad J.C."/>
            <person name="Larsen T.O."/>
            <person name="Kjaerboelling I."/>
            <person name="Rothschild-Mancinelli K."/>
            <person name="Lyhne E.K."/>
            <person name="Kogle M.E."/>
            <person name="Barry K."/>
            <person name="Clum A."/>
            <person name="Na H."/>
            <person name="Ledsgaard L."/>
            <person name="Lin J."/>
            <person name="Lipzen A."/>
            <person name="Kuo A."/>
            <person name="Riley R."/>
            <person name="Mondo S."/>
            <person name="Labutti K."/>
            <person name="Haridas S."/>
            <person name="Pangalinan J."/>
            <person name="Salamov A.A."/>
            <person name="Simmons B.A."/>
            <person name="Magnuson J.K."/>
            <person name="Chen J."/>
            <person name="Drula E."/>
            <person name="Henrissat B."/>
            <person name="Wiebenga A."/>
            <person name="Lubbers R.J."/>
            <person name="Gomes A.C."/>
            <person name="Macurrencykelacurrency M.R."/>
            <person name="Stajich J."/>
            <person name="Grigoriev I.V."/>
            <person name="Mortensen U.H."/>
            <person name="De Vries R.P."/>
            <person name="Baker S.E."/>
            <person name="Andersen M.R."/>
        </authorList>
    </citation>
    <scope>NUCLEOTIDE SEQUENCE [LARGE SCALE GENOMIC DNA]</scope>
    <source>
        <strain evidence="1 2">CBS 449.75</strain>
    </source>
</reference>
<dbReference type="GeneID" id="98143743"/>
<protein>
    <submittedName>
        <fullName evidence="1">Uncharacterized protein</fullName>
    </submittedName>
</protein>
<gene>
    <name evidence="1" type="ORF">BJX67DRAFT_348652</name>
</gene>
<dbReference type="Proteomes" id="UP001610432">
    <property type="component" value="Unassembled WGS sequence"/>
</dbReference>
<dbReference type="EMBL" id="JBFXLQ010000011">
    <property type="protein sequence ID" value="KAL2869038.1"/>
    <property type="molecule type" value="Genomic_DNA"/>
</dbReference>
<comment type="caution">
    <text evidence="1">The sequence shown here is derived from an EMBL/GenBank/DDBJ whole genome shotgun (WGS) entry which is preliminary data.</text>
</comment>
<name>A0ABR4M080_9EURO</name>
<evidence type="ECO:0000313" key="2">
    <source>
        <dbReference type="Proteomes" id="UP001610432"/>
    </source>
</evidence>
<organism evidence="1 2">
    <name type="scientific">Aspergillus lucknowensis</name>
    <dbReference type="NCBI Taxonomy" id="176173"/>
    <lineage>
        <taxon>Eukaryota</taxon>
        <taxon>Fungi</taxon>
        <taxon>Dikarya</taxon>
        <taxon>Ascomycota</taxon>
        <taxon>Pezizomycotina</taxon>
        <taxon>Eurotiomycetes</taxon>
        <taxon>Eurotiomycetidae</taxon>
        <taxon>Eurotiales</taxon>
        <taxon>Aspergillaceae</taxon>
        <taxon>Aspergillus</taxon>
        <taxon>Aspergillus subgen. Nidulantes</taxon>
    </lineage>
</organism>